<dbReference type="InterPro" id="IPR036097">
    <property type="entry name" value="HisK_dim/P_sf"/>
</dbReference>
<dbReference type="Proteomes" id="UP000198324">
    <property type="component" value="Unassembled WGS sequence"/>
</dbReference>
<comment type="catalytic activity">
    <reaction evidence="1">
        <text>ATP + protein L-histidine = ADP + protein N-phospho-L-histidine.</text>
        <dbReference type="EC" id="2.7.13.3"/>
    </reaction>
</comment>
<keyword evidence="3" id="KW-0597">Phosphoprotein</keyword>
<evidence type="ECO:0000256" key="6">
    <source>
        <dbReference type="SAM" id="Phobius"/>
    </source>
</evidence>
<feature type="domain" description="PAC" evidence="10">
    <location>
        <begin position="534"/>
        <end position="586"/>
    </location>
</feature>
<dbReference type="SMART" id="SM00086">
    <property type="entry name" value="PAC"/>
    <property type="match status" value="6"/>
</dbReference>
<evidence type="ECO:0000256" key="2">
    <source>
        <dbReference type="ARBA" id="ARBA00012438"/>
    </source>
</evidence>
<dbReference type="CDD" id="cd00130">
    <property type="entry name" value="PAS"/>
    <property type="match status" value="3"/>
</dbReference>
<dbReference type="InterPro" id="IPR001638">
    <property type="entry name" value="Solute-binding_3/MltF_N"/>
</dbReference>
<dbReference type="SUPFAM" id="SSF55785">
    <property type="entry name" value="PYP-like sensor domain (PAS domain)"/>
    <property type="match status" value="6"/>
</dbReference>
<dbReference type="PANTHER" id="PTHR43304:SF1">
    <property type="entry name" value="PAC DOMAIN-CONTAINING PROTEIN"/>
    <property type="match status" value="1"/>
</dbReference>
<dbReference type="InterPro" id="IPR001610">
    <property type="entry name" value="PAC"/>
</dbReference>
<keyword evidence="6" id="KW-1133">Transmembrane helix</keyword>
<dbReference type="Gene3D" id="3.30.565.10">
    <property type="entry name" value="Histidine kinase-like ATPase, C-terminal domain"/>
    <property type="match status" value="1"/>
</dbReference>
<feature type="domain" description="PAS" evidence="9">
    <location>
        <begin position="458"/>
        <end position="503"/>
    </location>
</feature>
<accession>A0A238ZEM5</accession>
<feature type="domain" description="PAS" evidence="9">
    <location>
        <begin position="964"/>
        <end position="1012"/>
    </location>
</feature>
<dbReference type="PRINTS" id="PR00344">
    <property type="entry name" value="BCTRLSENSOR"/>
</dbReference>
<dbReference type="Pfam" id="PF00497">
    <property type="entry name" value="SBP_bac_3"/>
    <property type="match status" value="1"/>
</dbReference>
<dbReference type="InterPro" id="IPR013656">
    <property type="entry name" value="PAS_4"/>
</dbReference>
<dbReference type="Pfam" id="PF13426">
    <property type="entry name" value="PAS_9"/>
    <property type="match status" value="1"/>
</dbReference>
<dbReference type="InterPro" id="IPR004358">
    <property type="entry name" value="Sig_transdc_His_kin-like_C"/>
</dbReference>
<keyword evidence="7" id="KW-0732">Signal</keyword>
<dbReference type="SUPFAM" id="SSF55874">
    <property type="entry name" value="ATPase domain of HSP90 chaperone/DNA topoisomerase II/histidine kinase"/>
    <property type="match status" value="1"/>
</dbReference>
<dbReference type="CDD" id="cd00082">
    <property type="entry name" value="HisKA"/>
    <property type="match status" value="1"/>
</dbReference>
<dbReference type="GO" id="GO:0000155">
    <property type="term" value="F:phosphorelay sensor kinase activity"/>
    <property type="evidence" value="ECO:0007669"/>
    <property type="project" value="InterPro"/>
</dbReference>
<dbReference type="SMART" id="SM00062">
    <property type="entry name" value="PBPb"/>
    <property type="match status" value="1"/>
</dbReference>
<name>A0A238ZEM5_9BACT</name>
<dbReference type="SUPFAM" id="SSF53850">
    <property type="entry name" value="Periplasmic binding protein-like II"/>
    <property type="match status" value="1"/>
</dbReference>
<feature type="domain" description="PAC" evidence="10">
    <location>
        <begin position="404"/>
        <end position="457"/>
    </location>
</feature>
<dbReference type="PROSITE" id="PS50109">
    <property type="entry name" value="HIS_KIN"/>
    <property type="match status" value="1"/>
</dbReference>
<feature type="transmembrane region" description="Helical" evidence="6">
    <location>
        <begin position="284"/>
        <end position="306"/>
    </location>
</feature>
<evidence type="ECO:0000256" key="3">
    <source>
        <dbReference type="ARBA" id="ARBA00022553"/>
    </source>
</evidence>
<feature type="domain" description="PAC" evidence="10">
    <location>
        <begin position="918"/>
        <end position="970"/>
    </location>
</feature>
<protein>
    <recommendedName>
        <fullName evidence="2">histidine kinase</fullName>
        <ecNumber evidence="2">2.7.13.3</ecNumber>
    </recommendedName>
</protein>
<feature type="domain" description="Histidine kinase" evidence="8">
    <location>
        <begin position="1101"/>
        <end position="1345"/>
    </location>
</feature>
<keyword evidence="6" id="KW-0472">Membrane</keyword>
<dbReference type="Pfam" id="PF13188">
    <property type="entry name" value="PAS_8"/>
    <property type="match status" value="1"/>
</dbReference>
<feature type="domain" description="PAC" evidence="10">
    <location>
        <begin position="662"/>
        <end position="714"/>
    </location>
</feature>
<evidence type="ECO:0000256" key="7">
    <source>
        <dbReference type="SAM" id="SignalP"/>
    </source>
</evidence>
<dbReference type="SMART" id="SM00091">
    <property type="entry name" value="PAS"/>
    <property type="match status" value="6"/>
</dbReference>
<dbReference type="Pfam" id="PF08448">
    <property type="entry name" value="PAS_4"/>
    <property type="match status" value="2"/>
</dbReference>
<dbReference type="Pfam" id="PF08447">
    <property type="entry name" value="PAS_3"/>
    <property type="match status" value="1"/>
</dbReference>
<dbReference type="InterPro" id="IPR013655">
    <property type="entry name" value="PAS_fold_3"/>
</dbReference>
<dbReference type="Gene3D" id="3.30.450.20">
    <property type="entry name" value="PAS domain"/>
    <property type="match status" value="6"/>
</dbReference>
<proteinExistence type="predicted"/>
<dbReference type="SMART" id="SM00388">
    <property type="entry name" value="HisKA"/>
    <property type="match status" value="1"/>
</dbReference>
<sequence>MRKAGFAVLVFATLVVSSLAGLSLAGQGISSALDLSPEERQWLDDNRNSIVLCYDAAFPPIEFRDEKGRFAGMGADIVSHIEALLGVTFVKKPTEDWNAFLKDLESGRVHLNAGMASTPERDVYAACTAPYIKLPLAIITSAKGFGGGPVDWRGLKGRRVAVVSGYMTESYVRRNSAGQFDVIAVGSVADGLRDVSFGVVDAFVDNLATASFYIERDALTNLRVAGDLDAVFPMSICVSRKYPLLLSALEKALARVPPEAVEASRKRWIPIADRGALSREAVRMLGLGGLFVGLLLVGLVGVSFFLKRSLKEKMRVLNAAQLELATQTERLNLAIDATGSGVWEYHPLTGEHYYSEQWYSMLGRKAGTLGTSLEGWKSLLHPEDCDAAVRAFEGYCASDGHGLYEAEFRLRCGDGDWRWVLGKGRAVAWDADGRPSRIIGLNMDIQKLKGVQEDLRRSEALVKGAFDQTFQLCALLDAQGAVVQLNRSATAFTGVSFEEVAGRPFWAARFWPDATEAENMLRRAMDVARAGGVARHEVSNYDRHGRVALIDFSLSPLLGDDGNVRFFIVEGRDVSDIRRAEAALKASEAKFKAIFNNAPVGIFRTTYSGRLLEANLRLAKIHGYASQSEMLAECKDVRAEIYANHKEREAFLAVLAAAPNGLRMELRLRRRNGEAFPAIINASLQHDAEGVPSFIDGVVEDITDRKRAEGALREKSALLEAQLNASLDGILVLDEAGRRLLTNSRFMEMFHMPQRILDDPDGGSLLTGLAKLAKNPEGFLARVGELHATPEAVVRDEIEMADGRLVDRFSGPVSGDDGSRYGRIWTFRDITERVRLERRLADQLGFQQALLDTLPYAVFYKGPDTRFVGCNRAYEQAFGVQREHFIGKRVLDLEYLPLEDRLAFQAEDEATIASIGLVRREKPIPFQDGTLHQTLYSVSGFRQTDGSPGGLIGVIVDITDRKMAEERFSLIFEMAPECIFFVRTADLVLLDTNAAFEVISGYRREEAVGRDMPSLGLWDDLAERTEFYLHLDADGEVKNFEFMLRRKDGSLRRALNSSRTVTIAGQACYISIIHDITDERRMQELLIQSEKMMSVGSLAAGIAHEINNPLGIVHQAVQNLMQRTNPELKRNIEAAQAIGLDMDLLQQYLKARKLDLFLQDIQAAAMRASGIIRNMLNFSRRSESKRGVCDLHNIVEQAVFLASSDYDLKKSYDFKRIEIVLDLAKDVPACMCTETELEQVLLNLLRNSAQAMATAGSPDPRITIRLRSVEGAVRIEVADNGPGMSAEVQHKVFEPFFTTKPPGVGTGLGLSVSYFIVTRGHGGRMWVESAPGEGACFVLELPAKQDGGAHG</sequence>
<dbReference type="Pfam" id="PF02518">
    <property type="entry name" value="HATPase_c"/>
    <property type="match status" value="1"/>
</dbReference>
<feature type="chain" id="PRO_5012918339" description="histidine kinase" evidence="7">
    <location>
        <begin position="26"/>
        <end position="1351"/>
    </location>
</feature>
<evidence type="ECO:0000259" key="10">
    <source>
        <dbReference type="PROSITE" id="PS50113"/>
    </source>
</evidence>
<dbReference type="InterPro" id="IPR005467">
    <property type="entry name" value="His_kinase_dom"/>
</dbReference>
<dbReference type="InterPro" id="IPR052162">
    <property type="entry name" value="Sensor_kinase/Photoreceptor"/>
</dbReference>
<evidence type="ECO:0000259" key="9">
    <source>
        <dbReference type="PROSITE" id="PS50112"/>
    </source>
</evidence>
<keyword evidence="5" id="KW-0418">Kinase</keyword>
<reference evidence="11 12" key="1">
    <citation type="submission" date="2017-06" db="EMBL/GenBank/DDBJ databases">
        <authorList>
            <person name="Kim H.J."/>
            <person name="Triplett B.A."/>
        </authorList>
    </citation>
    <scope>NUCLEOTIDE SEQUENCE [LARGE SCALE GENOMIC DNA]</scope>
    <source>
        <strain evidence="11 12">DSM 13116</strain>
    </source>
</reference>
<dbReference type="PROSITE" id="PS50112">
    <property type="entry name" value="PAS"/>
    <property type="match status" value="3"/>
</dbReference>
<feature type="signal peptide" evidence="7">
    <location>
        <begin position="1"/>
        <end position="25"/>
    </location>
</feature>
<dbReference type="Gene3D" id="3.40.190.10">
    <property type="entry name" value="Periplasmic binding protein-like II"/>
    <property type="match status" value="2"/>
</dbReference>
<dbReference type="CDD" id="cd01007">
    <property type="entry name" value="PBP2_BvgS_HisK_like"/>
    <property type="match status" value="1"/>
</dbReference>
<evidence type="ECO:0000313" key="11">
    <source>
        <dbReference type="EMBL" id="SNR81448.1"/>
    </source>
</evidence>
<evidence type="ECO:0000256" key="5">
    <source>
        <dbReference type="ARBA" id="ARBA00022777"/>
    </source>
</evidence>
<dbReference type="NCBIfam" id="TIGR00229">
    <property type="entry name" value="sensory_box"/>
    <property type="match status" value="4"/>
</dbReference>
<dbReference type="EC" id="2.7.13.3" evidence="2"/>
<dbReference type="InterPro" id="IPR003661">
    <property type="entry name" value="HisK_dim/P_dom"/>
</dbReference>
<dbReference type="PROSITE" id="PS50113">
    <property type="entry name" value="PAC"/>
    <property type="match status" value="5"/>
</dbReference>
<dbReference type="EMBL" id="FZOC01000002">
    <property type="protein sequence ID" value="SNR81448.1"/>
    <property type="molecule type" value="Genomic_DNA"/>
</dbReference>
<dbReference type="InterPro" id="IPR000014">
    <property type="entry name" value="PAS"/>
</dbReference>
<dbReference type="InterPro" id="IPR003594">
    <property type="entry name" value="HATPase_dom"/>
</dbReference>
<gene>
    <name evidence="11" type="ORF">SAMN04488503_1455</name>
</gene>
<dbReference type="InterPro" id="IPR036890">
    <property type="entry name" value="HATPase_C_sf"/>
</dbReference>
<evidence type="ECO:0000256" key="1">
    <source>
        <dbReference type="ARBA" id="ARBA00000085"/>
    </source>
</evidence>
<dbReference type="PANTHER" id="PTHR43304">
    <property type="entry name" value="PHYTOCHROME-LIKE PROTEIN CPH1"/>
    <property type="match status" value="1"/>
</dbReference>
<dbReference type="InterPro" id="IPR035965">
    <property type="entry name" value="PAS-like_dom_sf"/>
</dbReference>
<evidence type="ECO:0000259" key="8">
    <source>
        <dbReference type="PROSITE" id="PS50109"/>
    </source>
</evidence>
<evidence type="ECO:0000256" key="4">
    <source>
        <dbReference type="ARBA" id="ARBA00022679"/>
    </source>
</evidence>
<dbReference type="SMART" id="SM00387">
    <property type="entry name" value="HATPase_c"/>
    <property type="match status" value="1"/>
</dbReference>
<dbReference type="SUPFAM" id="SSF47384">
    <property type="entry name" value="Homodimeric domain of signal transducing histidine kinase"/>
    <property type="match status" value="1"/>
</dbReference>
<keyword evidence="12" id="KW-1185">Reference proteome</keyword>
<keyword evidence="6" id="KW-0812">Transmembrane</keyword>
<evidence type="ECO:0000313" key="12">
    <source>
        <dbReference type="Proteomes" id="UP000198324"/>
    </source>
</evidence>
<feature type="domain" description="PAS" evidence="9">
    <location>
        <begin position="587"/>
        <end position="628"/>
    </location>
</feature>
<dbReference type="InterPro" id="IPR000700">
    <property type="entry name" value="PAS-assoc_C"/>
</dbReference>
<feature type="domain" description="PAC" evidence="10">
    <location>
        <begin position="1038"/>
        <end position="1088"/>
    </location>
</feature>
<keyword evidence="4" id="KW-0808">Transferase</keyword>
<dbReference type="Gene3D" id="1.10.287.130">
    <property type="match status" value="1"/>
</dbReference>
<organism evidence="11 12">
    <name type="scientific">Humidesulfovibrio mexicanus</name>
    <dbReference type="NCBI Taxonomy" id="147047"/>
    <lineage>
        <taxon>Bacteria</taxon>
        <taxon>Pseudomonadati</taxon>
        <taxon>Thermodesulfobacteriota</taxon>
        <taxon>Desulfovibrionia</taxon>
        <taxon>Desulfovibrionales</taxon>
        <taxon>Desulfovibrionaceae</taxon>
        <taxon>Humidesulfovibrio</taxon>
    </lineage>
</organism>